<protein>
    <submittedName>
        <fullName evidence="1">Uncharacterized protein</fullName>
    </submittedName>
</protein>
<organism evidence="1 2">
    <name type="scientific">Boletus reticuloceps</name>
    <dbReference type="NCBI Taxonomy" id="495285"/>
    <lineage>
        <taxon>Eukaryota</taxon>
        <taxon>Fungi</taxon>
        <taxon>Dikarya</taxon>
        <taxon>Basidiomycota</taxon>
        <taxon>Agaricomycotina</taxon>
        <taxon>Agaricomycetes</taxon>
        <taxon>Agaricomycetidae</taxon>
        <taxon>Boletales</taxon>
        <taxon>Boletineae</taxon>
        <taxon>Boletaceae</taxon>
        <taxon>Boletoideae</taxon>
        <taxon>Boletus</taxon>
    </lineage>
</organism>
<dbReference type="Proteomes" id="UP000683000">
    <property type="component" value="Unassembled WGS sequence"/>
</dbReference>
<sequence length="85" mass="9651">MNLLGANPNPLEDAISIPRDAVVLTPHGHPHKPSGLSNLRNSFIIHFERLGELSDLEDTISTHRDPVRNTDNQHVDCWEREIHDQ</sequence>
<dbReference type="EMBL" id="JAGFBS010000001">
    <property type="protein sequence ID" value="KAG6381449.1"/>
    <property type="molecule type" value="Genomic_DNA"/>
</dbReference>
<reference evidence="1" key="1">
    <citation type="submission" date="2021-03" db="EMBL/GenBank/DDBJ databases">
        <title>Evolutionary innovations through gain and loss of genes in the ectomycorrhizal Boletales.</title>
        <authorList>
            <person name="Wu G."/>
            <person name="Miyauchi S."/>
            <person name="Morin E."/>
            <person name="Yang Z.-L."/>
            <person name="Xu J."/>
            <person name="Martin F.M."/>
        </authorList>
    </citation>
    <scope>NUCLEOTIDE SEQUENCE</scope>
    <source>
        <strain evidence="1">BR01</strain>
    </source>
</reference>
<evidence type="ECO:0000313" key="2">
    <source>
        <dbReference type="Proteomes" id="UP000683000"/>
    </source>
</evidence>
<comment type="caution">
    <text evidence="1">The sequence shown here is derived from an EMBL/GenBank/DDBJ whole genome shotgun (WGS) entry which is preliminary data.</text>
</comment>
<name>A0A8I2Z0B8_9AGAM</name>
<proteinExistence type="predicted"/>
<dbReference type="OrthoDB" id="3224744at2759"/>
<dbReference type="AlphaFoldDB" id="A0A8I2Z0B8"/>
<accession>A0A8I2Z0B8</accession>
<gene>
    <name evidence="1" type="ORF">JVT61DRAFT_17</name>
</gene>
<keyword evidence="2" id="KW-1185">Reference proteome</keyword>
<evidence type="ECO:0000313" key="1">
    <source>
        <dbReference type="EMBL" id="KAG6381449.1"/>
    </source>
</evidence>